<dbReference type="CDD" id="cd08427">
    <property type="entry name" value="PBP2_LTTR_like_2"/>
    <property type="match status" value="1"/>
</dbReference>
<evidence type="ECO:0000256" key="1">
    <source>
        <dbReference type="ARBA" id="ARBA00009437"/>
    </source>
</evidence>
<dbReference type="GO" id="GO:0003700">
    <property type="term" value="F:DNA-binding transcription factor activity"/>
    <property type="evidence" value="ECO:0007669"/>
    <property type="project" value="InterPro"/>
</dbReference>
<dbReference type="Pfam" id="PF03466">
    <property type="entry name" value="LysR_substrate"/>
    <property type="match status" value="1"/>
</dbReference>
<dbReference type="EMBL" id="CP002026">
    <property type="protein sequence ID" value="ADH89034.1"/>
    <property type="molecule type" value="Genomic_DNA"/>
</dbReference>
<proteinExistence type="inferred from homology"/>
<evidence type="ECO:0000313" key="7">
    <source>
        <dbReference type="Proteomes" id="UP000006633"/>
    </source>
</evidence>
<dbReference type="InterPro" id="IPR000847">
    <property type="entry name" value="LysR_HTH_N"/>
</dbReference>
<sequence>METRFLETFLTVIEHGSLAEASRRLGITPAAVAQRIQALEDEIGVALLARAGRRVQATSAGLAIAERSRQILTDVRHLRILATQDAPSGELRLGAVSTALTGLLAPALSRLRESVPNVEVFLLPGTSTALYQQLVDGGIDAALLVEPPFPILKTFDWRLLRSEATTLLAPRAWAHEDVHELLATRPFIRYDRNNWGGRVVDRYLQDAGIAPREWLELDSLEAIAVMVANGLGIALVPEWARTTPDSAEIVRLSLPLPAEPRRIGMLWPRNSATSRLVEVLIEVLGRKAA</sequence>
<evidence type="ECO:0000259" key="5">
    <source>
        <dbReference type="PROSITE" id="PS50931"/>
    </source>
</evidence>
<dbReference type="RefSeq" id="WP_013166538.1">
    <property type="nucleotide sequence ID" value="NC_014217.1"/>
</dbReference>
<dbReference type="InterPro" id="IPR036390">
    <property type="entry name" value="WH_DNA-bd_sf"/>
</dbReference>
<reference evidence="6 7" key="1">
    <citation type="journal article" date="2012" name="Stand. Genomic Sci.">
        <title>Complete genome sequence of the facultatively chemolithoautotrophic and methylotrophic alpha Proteobacterium Starkeya novella type strain (ATCC 8093(T)).</title>
        <authorList>
            <person name="Kappler U."/>
            <person name="Davenport K."/>
            <person name="Beatson S."/>
            <person name="Lucas S."/>
            <person name="Lapidus A."/>
            <person name="Copeland A."/>
            <person name="Berry K.W."/>
            <person name="Glavina Del Rio T."/>
            <person name="Hammon N."/>
            <person name="Dalin E."/>
            <person name="Tice H."/>
            <person name="Pitluck S."/>
            <person name="Richardson P."/>
            <person name="Bruce D."/>
            <person name="Goodwin L.A."/>
            <person name="Han C."/>
            <person name="Tapia R."/>
            <person name="Detter J.C."/>
            <person name="Chang Y.J."/>
            <person name="Jeffries C.D."/>
            <person name="Land M."/>
            <person name="Hauser L."/>
            <person name="Kyrpides N.C."/>
            <person name="Goker M."/>
            <person name="Ivanova N."/>
            <person name="Klenk H.P."/>
            <person name="Woyke T."/>
        </authorList>
    </citation>
    <scope>NUCLEOTIDE SEQUENCE [LARGE SCALE GENOMIC DNA]</scope>
    <source>
        <strain evidence="7">ATCC 8093 / DSM 506 / JCM 20403 / CCM 1077 / IAM 12100 / NBRC 12443 / NCIMB 10456</strain>
    </source>
</reference>
<dbReference type="Gene3D" id="1.10.10.10">
    <property type="entry name" value="Winged helix-like DNA-binding domain superfamily/Winged helix DNA-binding domain"/>
    <property type="match status" value="1"/>
</dbReference>
<dbReference type="Pfam" id="PF00126">
    <property type="entry name" value="HTH_1"/>
    <property type="match status" value="1"/>
</dbReference>
<gene>
    <name evidence="6" type="ordered locus">Snov_1729</name>
</gene>
<dbReference type="GO" id="GO:0003677">
    <property type="term" value="F:DNA binding"/>
    <property type="evidence" value="ECO:0007669"/>
    <property type="project" value="UniProtKB-KW"/>
</dbReference>
<keyword evidence="2" id="KW-0805">Transcription regulation</keyword>
<accession>D6ZYC2</accession>
<dbReference type="Proteomes" id="UP000006633">
    <property type="component" value="Chromosome"/>
</dbReference>
<dbReference type="AlphaFoldDB" id="D6ZYC2"/>
<name>D6ZYC2_ANCN5</name>
<dbReference type="GO" id="GO:0032993">
    <property type="term" value="C:protein-DNA complex"/>
    <property type="evidence" value="ECO:0007669"/>
    <property type="project" value="TreeGrafter"/>
</dbReference>
<dbReference type="InterPro" id="IPR036388">
    <property type="entry name" value="WH-like_DNA-bd_sf"/>
</dbReference>
<comment type="similarity">
    <text evidence="1">Belongs to the LysR transcriptional regulatory family.</text>
</comment>
<evidence type="ECO:0000256" key="3">
    <source>
        <dbReference type="ARBA" id="ARBA00023125"/>
    </source>
</evidence>
<evidence type="ECO:0000256" key="4">
    <source>
        <dbReference type="ARBA" id="ARBA00023163"/>
    </source>
</evidence>
<dbReference type="InterPro" id="IPR005119">
    <property type="entry name" value="LysR_subst-bd"/>
</dbReference>
<feature type="domain" description="HTH lysR-type" evidence="5">
    <location>
        <begin position="1"/>
        <end position="58"/>
    </location>
</feature>
<organism evidence="6 7">
    <name type="scientific">Ancylobacter novellus (strain ATCC 8093 / DSM 506 / JCM 20403 / CCM 1077 / IAM 12100 / NBRC 12443 / NCIMB 10456)</name>
    <name type="common">Starkeya novella</name>
    <dbReference type="NCBI Taxonomy" id="639283"/>
    <lineage>
        <taxon>Bacteria</taxon>
        <taxon>Pseudomonadati</taxon>
        <taxon>Pseudomonadota</taxon>
        <taxon>Alphaproteobacteria</taxon>
        <taxon>Hyphomicrobiales</taxon>
        <taxon>Xanthobacteraceae</taxon>
        <taxon>Ancylobacter</taxon>
    </lineage>
</organism>
<dbReference type="SUPFAM" id="SSF46785">
    <property type="entry name" value="Winged helix' DNA-binding domain"/>
    <property type="match status" value="1"/>
</dbReference>
<dbReference type="eggNOG" id="COG0583">
    <property type="taxonomic scope" value="Bacteria"/>
</dbReference>
<keyword evidence="4" id="KW-0804">Transcription</keyword>
<dbReference type="Gene3D" id="3.40.190.10">
    <property type="entry name" value="Periplasmic binding protein-like II"/>
    <property type="match status" value="2"/>
</dbReference>
<dbReference type="HOGENOM" id="CLU_039613_6_5_5"/>
<evidence type="ECO:0000313" key="6">
    <source>
        <dbReference type="EMBL" id="ADH89034.1"/>
    </source>
</evidence>
<dbReference type="PROSITE" id="PS50931">
    <property type="entry name" value="HTH_LYSR"/>
    <property type="match status" value="1"/>
</dbReference>
<keyword evidence="3" id="KW-0238">DNA-binding</keyword>
<protein>
    <submittedName>
        <fullName evidence="6">Transcriptional regulator, LysR family</fullName>
    </submittedName>
</protein>
<dbReference type="STRING" id="639283.Snov_1729"/>
<keyword evidence="7" id="KW-1185">Reference proteome</keyword>
<evidence type="ECO:0000256" key="2">
    <source>
        <dbReference type="ARBA" id="ARBA00023015"/>
    </source>
</evidence>
<dbReference type="PANTHER" id="PTHR30346:SF28">
    <property type="entry name" value="HTH-TYPE TRANSCRIPTIONAL REGULATOR CYNR"/>
    <property type="match status" value="1"/>
</dbReference>
<dbReference type="PANTHER" id="PTHR30346">
    <property type="entry name" value="TRANSCRIPTIONAL DUAL REGULATOR HCAR-RELATED"/>
    <property type="match status" value="1"/>
</dbReference>
<dbReference type="KEGG" id="sno:Snov_1729"/>
<dbReference type="OrthoDB" id="9811588at2"/>
<dbReference type="SUPFAM" id="SSF53850">
    <property type="entry name" value="Periplasmic binding protein-like II"/>
    <property type="match status" value="1"/>
</dbReference>